<dbReference type="EMBL" id="JACASF010000019">
    <property type="protein sequence ID" value="KAF6416341.1"/>
    <property type="molecule type" value="Genomic_DNA"/>
</dbReference>
<name>A0A7J8CZM1_MOLMO</name>
<gene>
    <name evidence="1" type="ORF">HJG59_011775</name>
</gene>
<accession>A0A7J8CZM1</accession>
<reference evidence="1 2" key="1">
    <citation type="journal article" date="2020" name="Nature">
        <title>Six reference-quality genomes reveal evolution of bat adaptations.</title>
        <authorList>
            <person name="Jebb D."/>
            <person name="Huang Z."/>
            <person name="Pippel M."/>
            <person name="Hughes G.M."/>
            <person name="Lavrichenko K."/>
            <person name="Devanna P."/>
            <person name="Winkler S."/>
            <person name="Jermiin L.S."/>
            <person name="Skirmuntt E.C."/>
            <person name="Katzourakis A."/>
            <person name="Burkitt-Gray L."/>
            <person name="Ray D.A."/>
            <person name="Sullivan K.A.M."/>
            <person name="Roscito J.G."/>
            <person name="Kirilenko B.M."/>
            <person name="Davalos L.M."/>
            <person name="Corthals A.P."/>
            <person name="Power M.L."/>
            <person name="Jones G."/>
            <person name="Ransome R.D."/>
            <person name="Dechmann D.K.N."/>
            <person name="Locatelli A.G."/>
            <person name="Puechmaille S.J."/>
            <person name="Fedrigo O."/>
            <person name="Jarvis E.D."/>
            <person name="Hiller M."/>
            <person name="Vernes S.C."/>
            <person name="Myers E.W."/>
            <person name="Teeling E.C."/>
        </authorList>
    </citation>
    <scope>NUCLEOTIDE SEQUENCE [LARGE SCALE GENOMIC DNA]</scope>
    <source>
        <strain evidence="1">MMolMol1</strain>
        <tissue evidence="1">Muscle</tissue>
    </source>
</reference>
<sequence length="131" mass="13900">MLFCPRCTLLVQADVLTAEPHEPGPPIGLHQSCHLSFQAHLPFLPGAAVDLKIQPTCMGLGDGGCPAFPSSLEHGAVSWVGLENSSRGRGGSYPNSFALQILIEIPGPAGTWGQRGIGERFLRLSEKISNL</sequence>
<organism evidence="1 2">
    <name type="scientific">Molossus molossus</name>
    <name type="common">Pallas' mastiff bat</name>
    <name type="synonym">Vespertilio molossus</name>
    <dbReference type="NCBI Taxonomy" id="27622"/>
    <lineage>
        <taxon>Eukaryota</taxon>
        <taxon>Metazoa</taxon>
        <taxon>Chordata</taxon>
        <taxon>Craniata</taxon>
        <taxon>Vertebrata</taxon>
        <taxon>Euteleostomi</taxon>
        <taxon>Mammalia</taxon>
        <taxon>Eutheria</taxon>
        <taxon>Laurasiatheria</taxon>
        <taxon>Chiroptera</taxon>
        <taxon>Yangochiroptera</taxon>
        <taxon>Molossidae</taxon>
        <taxon>Molossus</taxon>
    </lineage>
</organism>
<comment type="caution">
    <text evidence="1">The sequence shown here is derived from an EMBL/GenBank/DDBJ whole genome shotgun (WGS) entry which is preliminary data.</text>
</comment>
<dbReference type="Proteomes" id="UP000550707">
    <property type="component" value="Unassembled WGS sequence"/>
</dbReference>
<protein>
    <submittedName>
        <fullName evidence="1">Lysozyme like 6</fullName>
    </submittedName>
</protein>
<evidence type="ECO:0000313" key="2">
    <source>
        <dbReference type="Proteomes" id="UP000550707"/>
    </source>
</evidence>
<proteinExistence type="predicted"/>
<dbReference type="AlphaFoldDB" id="A0A7J8CZM1"/>
<evidence type="ECO:0000313" key="1">
    <source>
        <dbReference type="EMBL" id="KAF6416341.1"/>
    </source>
</evidence>
<keyword evidence="2" id="KW-1185">Reference proteome</keyword>